<dbReference type="SMART" id="SM00987">
    <property type="entry name" value="UreE_C"/>
    <property type="match status" value="1"/>
</dbReference>
<keyword evidence="6 9" id="KW-0227">DNA damage</keyword>
<comment type="catalytic activity">
    <reaction evidence="1 9 11">
        <text>Hydrolyzes single-stranded DNA or mismatched double-stranded DNA and polynucleotides, releasing free uracil.</text>
        <dbReference type="EC" id="3.2.2.27"/>
    </reaction>
</comment>
<feature type="domain" description="Uracil-DNA glycosylase-like" evidence="12">
    <location>
        <begin position="51"/>
        <end position="212"/>
    </location>
</feature>
<dbReference type="AlphaFoldDB" id="A0A3E0H3U9"/>
<sequence length="225" mass="24601">MVAVLPACWQAHIGDEFTQPYMQSLRDFLRAEREAGHRVFPPSAQCFAAFHATPFARVRVVIIGQDPYHGEGQAHGLSFSVANGQRLPPSLRNIFHEISSDCQVAAPTSGDLSAWAAQGVLLLNSVLTVRAGEAASHQRQGWEQFTDAAIAALNAQREGIVFLLWGGYAQRKGQLIDRQRHHVLTAAHPSPLAANRGGWFGSRHFSQTNALLRAQHSPAIDWAAL</sequence>
<dbReference type="RefSeq" id="WP_116208464.1">
    <property type="nucleotide sequence ID" value="NZ_QUNR01000003.1"/>
</dbReference>
<comment type="function">
    <text evidence="2 9 11">Excises uracil residues from the DNA which can arise as a result of misincorporation of dUMP residues by DNA polymerase or due to deamination of cytosine.</text>
</comment>
<proteinExistence type="inferred from homology"/>
<comment type="similarity">
    <text evidence="3 9 11">Belongs to the uracil-DNA glycosylase (UDG) superfamily. UNG family.</text>
</comment>
<dbReference type="NCBIfam" id="NF003588">
    <property type="entry name" value="PRK05254.1-1"/>
    <property type="match status" value="1"/>
</dbReference>
<dbReference type="InterPro" id="IPR005122">
    <property type="entry name" value="Uracil-DNA_glycosylase-like"/>
</dbReference>
<evidence type="ECO:0000256" key="3">
    <source>
        <dbReference type="ARBA" id="ARBA00008184"/>
    </source>
</evidence>
<dbReference type="EC" id="3.2.2.27" evidence="4 9"/>
<dbReference type="NCBIfam" id="NF003591">
    <property type="entry name" value="PRK05254.1-4"/>
    <property type="match status" value="1"/>
</dbReference>
<evidence type="ECO:0000256" key="11">
    <source>
        <dbReference type="RuleBase" id="RU003780"/>
    </source>
</evidence>
<reference evidence="13 14" key="1">
    <citation type="submission" date="2018-08" db="EMBL/GenBank/DDBJ databases">
        <title>Genomic Encyclopedia of Type Strains, Phase IV (KMG-IV): sequencing the most valuable type-strain genomes for metagenomic binning, comparative biology and taxonomic classification.</title>
        <authorList>
            <person name="Goeker M."/>
        </authorList>
    </citation>
    <scope>NUCLEOTIDE SEQUENCE [LARGE SCALE GENOMIC DNA]</scope>
    <source>
        <strain evidence="13 14">DSM 26022</strain>
    </source>
</reference>
<keyword evidence="14" id="KW-1185">Reference proteome</keyword>
<dbReference type="PROSITE" id="PS00130">
    <property type="entry name" value="U_DNA_GLYCOSYLASE"/>
    <property type="match status" value="1"/>
</dbReference>
<evidence type="ECO:0000259" key="12">
    <source>
        <dbReference type="SMART" id="SM00986"/>
    </source>
</evidence>
<evidence type="ECO:0000256" key="7">
    <source>
        <dbReference type="ARBA" id="ARBA00022801"/>
    </source>
</evidence>
<gene>
    <name evidence="9" type="primary">ung</name>
    <name evidence="13" type="ORF">DFR26_1649</name>
</gene>
<dbReference type="InterPro" id="IPR018085">
    <property type="entry name" value="Ura-DNA_Glyclase_AS"/>
</dbReference>
<dbReference type="Pfam" id="PF03167">
    <property type="entry name" value="UDG"/>
    <property type="match status" value="1"/>
</dbReference>
<evidence type="ECO:0000256" key="4">
    <source>
        <dbReference type="ARBA" id="ARBA00012030"/>
    </source>
</evidence>
<evidence type="ECO:0000313" key="14">
    <source>
        <dbReference type="Proteomes" id="UP000256774"/>
    </source>
</evidence>
<organism evidence="13 14">
    <name type="scientific">Paraperlucidibaca baekdonensis</name>
    <dbReference type="NCBI Taxonomy" id="748120"/>
    <lineage>
        <taxon>Bacteria</taxon>
        <taxon>Pseudomonadati</taxon>
        <taxon>Pseudomonadota</taxon>
        <taxon>Gammaproteobacteria</taxon>
        <taxon>Moraxellales</taxon>
        <taxon>Moraxellaceae</taxon>
        <taxon>Paraperlucidibaca</taxon>
    </lineage>
</organism>
<evidence type="ECO:0000256" key="2">
    <source>
        <dbReference type="ARBA" id="ARBA00002631"/>
    </source>
</evidence>
<keyword evidence="7 9" id="KW-0378">Hydrolase</keyword>
<evidence type="ECO:0000256" key="6">
    <source>
        <dbReference type="ARBA" id="ARBA00022763"/>
    </source>
</evidence>
<feature type="active site" description="Proton acceptor" evidence="9 10">
    <location>
        <position position="66"/>
    </location>
</feature>
<protein>
    <recommendedName>
        <fullName evidence="5 9">Uracil-DNA glycosylase</fullName>
        <shortName evidence="9">UDG</shortName>
        <ecNumber evidence="4 9">3.2.2.27</ecNumber>
    </recommendedName>
</protein>
<dbReference type="SUPFAM" id="SSF52141">
    <property type="entry name" value="Uracil-DNA glycosylase-like"/>
    <property type="match status" value="1"/>
</dbReference>
<evidence type="ECO:0000313" key="13">
    <source>
        <dbReference type="EMBL" id="REH37865.1"/>
    </source>
</evidence>
<evidence type="ECO:0000256" key="5">
    <source>
        <dbReference type="ARBA" id="ARBA00018429"/>
    </source>
</evidence>
<name>A0A3E0H3U9_9GAMM</name>
<dbReference type="NCBIfam" id="TIGR00628">
    <property type="entry name" value="ung"/>
    <property type="match status" value="1"/>
</dbReference>
<comment type="subcellular location">
    <subcellularLocation>
        <location evidence="9">Cytoplasm</location>
    </subcellularLocation>
</comment>
<evidence type="ECO:0000256" key="1">
    <source>
        <dbReference type="ARBA" id="ARBA00001400"/>
    </source>
</evidence>
<evidence type="ECO:0000256" key="8">
    <source>
        <dbReference type="ARBA" id="ARBA00023204"/>
    </source>
</evidence>
<dbReference type="PANTHER" id="PTHR11264">
    <property type="entry name" value="URACIL-DNA GLYCOSYLASE"/>
    <property type="match status" value="1"/>
</dbReference>
<dbReference type="InterPro" id="IPR036895">
    <property type="entry name" value="Uracil-DNA_glycosylase-like_sf"/>
</dbReference>
<dbReference type="EMBL" id="QUNR01000003">
    <property type="protein sequence ID" value="REH37865.1"/>
    <property type="molecule type" value="Genomic_DNA"/>
</dbReference>
<dbReference type="Proteomes" id="UP000256774">
    <property type="component" value="Unassembled WGS sequence"/>
</dbReference>
<keyword evidence="8 9" id="KW-0234">DNA repair</keyword>
<dbReference type="OrthoDB" id="9804372at2"/>
<accession>A0A3E0H3U9</accession>
<dbReference type="GO" id="GO:0004844">
    <property type="term" value="F:uracil DNA N-glycosylase activity"/>
    <property type="evidence" value="ECO:0007669"/>
    <property type="project" value="UniProtKB-UniRule"/>
</dbReference>
<dbReference type="PANTHER" id="PTHR11264:SF0">
    <property type="entry name" value="URACIL-DNA GLYCOSYLASE"/>
    <property type="match status" value="1"/>
</dbReference>
<dbReference type="NCBIfam" id="NF003592">
    <property type="entry name" value="PRK05254.1-5"/>
    <property type="match status" value="1"/>
</dbReference>
<comment type="caution">
    <text evidence="13">The sequence shown here is derived from an EMBL/GenBank/DDBJ whole genome shotgun (WGS) entry which is preliminary data.</text>
</comment>
<dbReference type="Gene3D" id="3.40.470.10">
    <property type="entry name" value="Uracil-DNA glycosylase-like domain"/>
    <property type="match status" value="1"/>
</dbReference>
<dbReference type="HAMAP" id="MF_00148">
    <property type="entry name" value="UDG"/>
    <property type="match status" value="1"/>
</dbReference>
<evidence type="ECO:0000256" key="10">
    <source>
        <dbReference type="PROSITE-ProRule" id="PRU10072"/>
    </source>
</evidence>
<keyword evidence="9" id="KW-0963">Cytoplasm</keyword>
<evidence type="ECO:0000256" key="9">
    <source>
        <dbReference type="HAMAP-Rule" id="MF_00148"/>
    </source>
</evidence>
<dbReference type="CDD" id="cd10027">
    <property type="entry name" value="UDG-F1-like"/>
    <property type="match status" value="1"/>
</dbReference>
<dbReference type="GO" id="GO:0005737">
    <property type="term" value="C:cytoplasm"/>
    <property type="evidence" value="ECO:0007669"/>
    <property type="project" value="UniProtKB-SubCell"/>
</dbReference>
<dbReference type="FunFam" id="3.40.470.10:FF:000001">
    <property type="entry name" value="Uracil-DNA glycosylase"/>
    <property type="match status" value="1"/>
</dbReference>
<dbReference type="NCBIfam" id="NF003589">
    <property type="entry name" value="PRK05254.1-2"/>
    <property type="match status" value="1"/>
</dbReference>
<dbReference type="SMART" id="SM00986">
    <property type="entry name" value="UDG"/>
    <property type="match status" value="1"/>
</dbReference>
<dbReference type="InterPro" id="IPR002043">
    <property type="entry name" value="UDG_fam1"/>
</dbReference>
<dbReference type="GO" id="GO:0097510">
    <property type="term" value="P:base-excision repair, AP site formation via deaminated base removal"/>
    <property type="evidence" value="ECO:0007669"/>
    <property type="project" value="TreeGrafter"/>
</dbReference>